<reference evidence="4" key="2">
    <citation type="submission" date="2021-09" db="EMBL/GenBank/DDBJ databases">
        <authorList>
            <person name="Gilroy R."/>
        </authorList>
    </citation>
    <scope>NUCLEOTIDE SEQUENCE</scope>
    <source>
        <strain evidence="4">ChiGjej2B2-7701</strain>
    </source>
</reference>
<keyword evidence="1 2" id="KW-0694">RNA-binding</keyword>
<dbReference type="Gene3D" id="3.30.110.60">
    <property type="entry name" value="YhbY-like"/>
    <property type="match status" value="1"/>
</dbReference>
<dbReference type="GO" id="GO:0003723">
    <property type="term" value="F:RNA binding"/>
    <property type="evidence" value="ECO:0007669"/>
    <property type="project" value="UniProtKB-UniRule"/>
</dbReference>
<dbReference type="EMBL" id="JAUEIQ010000002">
    <property type="protein sequence ID" value="MDN0063176.1"/>
    <property type="molecule type" value="Genomic_DNA"/>
</dbReference>
<dbReference type="Proteomes" id="UP001168505">
    <property type="component" value="Unassembled WGS sequence"/>
</dbReference>
<evidence type="ECO:0000313" key="7">
    <source>
        <dbReference type="Proteomes" id="UP000746751"/>
    </source>
</evidence>
<feature type="domain" description="CRM" evidence="3">
    <location>
        <begin position="1"/>
        <end position="97"/>
    </location>
</feature>
<dbReference type="InterPro" id="IPR051925">
    <property type="entry name" value="RNA-binding_domain"/>
</dbReference>
<evidence type="ECO:0000256" key="2">
    <source>
        <dbReference type="PROSITE-ProRule" id="PRU00626"/>
    </source>
</evidence>
<dbReference type="PROSITE" id="PS51295">
    <property type="entry name" value="CRM"/>
    <property type="match status" value="1"/>
</dbReference>
<keyword evidence="8" id="KW-1185">Reference proteome</keyword>
<name>A0A921ISW6_9ACTN</name>
<accession>A0A921ISW6</accession>
<dbReference type="Proteomes" id="UP000746751">
    <property type="component" value="Unassembled WGS sequence"/>
</dbReference>
<dbReference type="InterPro" id="IPR035920">
    <property type="entry name" value="YhbY-like_sf"/>
</dbReference>
<dbReference type="SUPFAM" id="SSF75471">
    <property type="entry name" value="YhbY-like"/>
    <property type="match status" value="1"/>
</dbReference>
<dbReference type="EMBL" id="DYVF01000049">
    <property type="protein sequence ID" value="HJG31402.1"/>
    <property type="molecule type" value="Genomic_DNA"/>
</dbReference>
<dbReference type="PANTHER" id="PTHR40065:SF3">
    <property type="entry name" value="RNA-BINDING PROTEIN YHBY"/>
    <property type="match status" value="1"/>
</dbReference>
<reference evidence="6" key="4">
    <citation type="submission" date="2023-08" db="EMBL/GenBank/DDBJ databases">
        <title>Identification and characterization of horizontal gene transfer across gut microbiota members of farm animals based on homology search.</title>
        <authorList>
            <person name="Schwarzerova J."/>
            <person name="Nykrynova M."/>
            <person name="Jureckova K."/>
            <person name="Cejkova D."/>
            <person name="Rychlik I."/>
        </authorList>
    </citation>
    <scope>NUCLEOTIDE SEQUENCE</scope>
    <source>
        <strain evidence="6">15_COKtk</strain>
        <strain evidence="5">176_SSukc20</strain>
    </source>
</reference>
<protein>
    <submittedName>
        <fullName evidence="4">YhbY family RNA-binding protein</fullName>
    </submittedName>
</protein>
<evidence type="ECO:0000313" key="6">
    <source>
        <dbReference type="EMBL" id="MDN0069864.1"/>
    </source>
</evidence>
<evidence type="ECO:0000256" key="1">
    <source>
        <dbReference type="ARBA" id="ARBA00022884"/>
    </source>
</evidence>
<evidence type="ECO:0000259" key="3">
    <source>
        <dbReference type="PROSITE" id="PS51295"/>
    </source>
</evidence>
<reference evidence="5" key="3">
    <citation type="submission" date="2023-06" db="EMBL/GenBank/DDBJ databases">
        <authorList>
            <person name="Zeman M."/>
            <person name="Kubasova T."/>
            <person name="Jahodarova E."/>
            <person name="Nykrynova M."/>
            <person name="Rychlik I."/>
        </authorList>
    </citation>
    <scope>NUCLEOTIDE SEQUENCE</scope>
    <source>
        <strain evidence="6">15_COKtk</strain>
        <strain evidence="5">176_SSukc20</strain>
    </source>
</reference>
<dbReference type="RefSeq" id="WP_066829950.1">
    <property type="nucleotide sequence ID" value="NZ_CABKVW010000003.1"/>
</dbReference>
<evidence type="ECO:0000313" key="5">
    <source>
        <dbReference type="EMBL" id="MDN0063176.1"/>
    </source>
</evidence>
<dbReference type="EMBL" id="JAUEIR010000008">
    <property type="protein sequence ID" value="MDN0069864.1"/>
    <property type="molecule type" value="Genomic_DNA"/>
</dbReference>
<evidence type="ECO:0000313" key="4">
    <source>
        <dbReference type="EMBL" id="HJG31402.1"/>
    </source>
</evidence>
<organism evidence="4 7">
    <name type="scientific">Collinsella ihumii</name>
    <dbReference type="NCBI Taxonomy" id="1720204"/>
    <lineage>
        <taxon>Bacteria</taxon>
        <taxon>Bacillati</taxon>
        <taxon>Actinomycetota</taxon>
        <taxon>Coriobacteriia</taxon>
        <taxon>Coriobacteriales</taxon>
        <taxon>Coriobacteriaceae</taxon>
        <taxon>Collinsella</taxon>
    </lineage>
</organism>
<dbReference type="AlphaFoldDB" id="A0A921ISW6"/>
<comment type="caution">
    <text evidence="4">The sequence shown here is derived from an EMBL/GenBank/DDBJ whole genome shotgun (WGS) entry which is preliminary data.</text>
</comment>
<dbReference type="Pfam" id="PF01985">
    <property type="entry name" value="CRS1_YhbY"/>
    <property type="match status" value="1"/>
</dbReference>
<proteinExistence type="predicted"/>
<dbReference type="SMART" id="SM01103">
    <property type="entry name" value="CRS1_YhbY"/>
    <property type="match status" value="1"/>
</dbReference>
<evidence type="ECO:0000313" key="8">
    <source>
        <dbReference type="Proteomes" id="UP001168435"/>
    </source>
</evidence>
<sequence>MALTGKQVRQLRSLAHHLNPEIYIGRGDINEGLIEQTEESLEAHELIKCAVQDGSGLTAREAASILAGETGSDVVQIIGHRFSLYRASSRKDIDKIELA</sequence>
<dbReference type="PANTHER" id="PTHR40065">
    <property type="entry name" value="RNA-BINDING PROTEIN YHBY"/>
    <property type="match status" value="1"/>
</dbReference>
<dbReference type="Proteomes" id="UP001168435">
    <property type="component" value="Unassembled WGS sequence"/>
</dbReference>
<dbReference type="InterPro" id="IPR001890">
    <property type="entry name" value="RNA-binding_CRM"/>
</dbReference>
<reference evidence="4" key="1">
    <citation type="journal article" date="2021" name="PeerJ">
        <title>Extensive microbial diversity within the chicken gut microbiome revealed by metagenomics and culture.</title>
        <authorList>
            <person name="Gilroy R."/>
            <person name="Ravi A."/>
            <person name="Getino M."/>
            <person name="Pursley I."/>
            <person name="Horton D.L."/>
            <person name="Alikhan N.F."/>
            <person name="Baker D."/>
            <person name="Gharbi K."/>
            <person name="Hall N."/>
            <person name="Watson M."/>
            <person name="Adriaenssens E.M."/>
            <person name="Foster-Nyarko E."/>
            <person name="Jarju S."/>
            <person name="Secka A."/>
            <person name="Antonio M."/>
            <person name="Oren A."/>
            <person name="Chaudhuri R.R."/>
            <person name="La Ragione R."/>
            <person name="Hildebrand F."/>
            <person name="Pallen M.J."/>
        </authorList>
    </citation>
    <scope>NUCLEOTIDE SEQUENCE</scope>
    <source>
        <strain evidence="4">ChiGjej2B2-7701</strain>
    </source>
</reference>
<gene>
    <name evidence="4" type="ORF">K8U80_08425</name>
    <name evidence="5" type="ORF">QVN30_02505</name>
    <name evidence="6" type="ORF">QVN40_09165</name>
</gene>